<protein>
    <submittedName>
        <fullName evidence="1">Uncharacterized protein</fullName>
    </submittedName>
</protein>
<proteinExistence type="predicted"/>
<reference evidence="1" key="1">
    <citation type="submission" date="2018-05" db="EMBL/GenBank/DDBJ databases">
        <authorList>
            <person name="Lanie J.A."/>
            <person name="Ng W.-L."/>
            <person name="Kazmierczak K.M."/>
            <person name="Andrzejewski T.M."/>
            <person name="Davidsen T.M."/>
            <person name="Wayne K.J."/>
            <person name="Tettelin H."/>
            <person name="Glass J.I."/>
            <person name="Rusch D."/>
            <person name="Podicherti R."/>
            <person name="Tsui H.-C.T."/>
            <person name="Winkler M.E."/>
        </authorList>
    </citation>
    <scope>NUCLEOTIDE SEQUENCE</scope>
</reference>
<dbReference type="AlphaFoldDB" id="A0A382LGK2"/>
<accession>A0A382LGK2</accession>
<evidence type="ECO:0000313" key="1">
    <source>
        <dbReference type="EMBL" id="SVC34995.1"/>
    </source>
</evidence>
<sequence length="36" mass="3867">MVLTVTCPTTDLISLIRKQRRNVVGCGLVAVPTTPL</sequence>
<name>A0A382LGK2_9ZZZZ</name>
<gene>
    <name evidence="1" type="ORF">METZ01_LOCUS287849</name>
</gene>
<organism evidence="1">
    <name type="scientific">marine metagenome</name>
    <dbReference type="NCBI Taxonomy" id="408172"/>
    <lineage>
        <taxon>unclassified sequences</taxon>
        <taxon>metagenomes</taxon>
        <taxon>ecological metagenomes</taxon>
    </lineage>
</organism>
<dbReference type="EMBL" id="UINC01086484">
    <property type="protein sequence ID" value="SVC34995.1"/>
    <property type="molecule type" value="Genomic_DNA"/>
</dbReference>
<feature type="non-terminal residue" evidence="1">
    <location>
        <position position="36"/>
    </location>
</feature>